<feature type="compositionally biased region" description="Low complexity" evidence="5">
    <location>
        <begin position="474"/>
        <end position="489"/>
    </location>
</feature>
<dbReference type="AlphaFoldDB" id="A0A1I1DY87"/>
<keyword evidence="1 3" id="KW-0807">Transducer</keyword>
<feature type="compositionally biased region" description="Low complexity" evidence="5">
    <location>
        <begin position="723"/>
        <end position="750"/>
    </location>
</feature>
<feature type="compositionally biased region" description="Basic and acidic residues" evidence="5">
    <location>
        <begin position="751"/>
        <end position="775"/>
    </location>
</feature>
<evidence type="ECO:0000256" key="2">
    <source>
        <dbReference type="ARBA" id="ARBA00029447"/>
    </source>
</evidence>
<evidence type="ECO:0000256" key="4">
    <source>
        <dbReference type="SAM" id="Coils"/>
    </source>
</evidence>
<evidence type="ECO:0000256" key="1">
    <source>
        <dbReference type="ARBA" id="ARBA00023224"/>
    </source>
</evidence>
<evidence type="ECO:0000259" key="8">
    <source>
        <dbReference type="PROSITE" id="PS50885"/>
    </source>
</evidence>
<dbReference type="Gene3D" id="3.30.450.20">
    <property type="entry name" value="PAS domain"/>
    <property type="match status" value="1"/>
</dbReference>
<dbReference type="Gene3D" id="6.10.340.10">
    <property type="match status" value="1"/>
</dbReference>
<dbReference type="InterPro" id="IPR003660">
    <property type="entry name" value="HAMP_dom"/>
</dbReference>
<gene>
    <name evidence="9" type="ORF">SAMN05444422_10272</name>
</gene>
<reference evidence="10" key="1">
    <citation type="submission" date="2016-10" db="EMBL/GenBank/DDBJ databases">
        <authorList>
            <person name="Varghese N."/>
            <person name="Submissions S."/>
        </authorList>
    </citation>
    <scope>NUCLEOTIDE SEQUENCE [LARGE SCALE GENOMIC DNA]</scope>
    <source>
        <strain evidence="10">DSM 13078</strain>
    </source>
</reference>
<feature type="domain" description="HAMP" evidence="8">
    <location>
        <begin position="304"/>
        <end position="356"/>
    </location>
</feature>
<comment type="similarity">
    <text evidence="2">Belongs to the methyl-accepting chemotaxis (MCP) protein family.</text>
</comment>
<evidence type="ECO:0000313" key="9">
    <source>
        <dbReference type="EMBL" id="SFB79895.1"/>
    </source>
</evidence>
<dbReference type="Pfam" id="PF00672">
    <property type="entry name" value="HAMP"/>
    <property type="match status" value="2"/>
</dbReference>
<dbReference type="CDD" id="cd06225">
    <property type="entry name" value="HAMP"/>
    <property type="match status" value="2"/>
</dbReference>
<dbReference type="OrthoDB" id="8523at2157"/>
<proteinExistence type="inferred from homology"/>
<feature type="region of interest" description="Disordered" evidence="5">
    <location>
        <begin position="357"/>
        <end position="394"/>
    </location>
</feature>
<protein>
    <submittedName>
        <fullName evidence="9">Methyl-accepting chemotaxis protein</fullName>
    </submittedName>
</protein>
<feature type="coiled-coil region" evidence="4">
    <location>
        <begin position="619"/>
        <end position="678"/>
    </location>
</feature>
<dbReference type="GO" id="GO:0007165">
    <property type="term" value="P:signal transduction"/>
    <property type="evidence" value="ECO:0007669"/>
    <property type="project" value="UniProtKB-KW"/>
</dbReference>
<feature type="transmembrane region" description="Helical" evidence="6">
    <location>
        <begin position="20"/>
        <end position="42"/>
    </location>
</feature>
<dbReference type="SUPFAM" id="SSF58104">
    <property type="entry name" value="Methyl-accepting chemotaxis protein (MCP) signaling domain"/>
    <property type="match status" value="1"/>
</dbReference>
<dbReference type="InterPro" id="IPR004089">
    <property type="entry name" value="MCPsignal_dom"/>
</dbReference>
<evidence type="ECO:0000259" key="7">
    <source>
        <dbReference type="PROSITE" id="PS50111"/>
    </source>
</evidence>
<dbReference type="PROSITE" id="PS50111">
    <property type="entry name" value="CHEMOTAXIS_TRANSDUC_2"/>
    <property type="match status" value="1"/>
</dbReference>
<evidence type="ECO:0000256" key="5">
    <source>
        <dbReference type="SAM" id="MobiDB-lite"/>
    </source>
</evidence>
<sequence length="787" mass="85526">MSLATTLVPSFIRRSYLAKFVLAILVVVLVMSVVGAGSYVYVDNTVQDDANTQLKTTAEMQADEISSWMESLSVQTRTASASPVLQEGNPQEVQAHLVEEQARMGVNVRAIHYLDTESDEIVTSTTAAYRDRPLADLEEPWSDHDFDAEFMLDEEVWHTPEAYESPTLEDQVMAFASPVQDRDDRVVVVIGTLEYQIEQLQEDDTSQSTLILDAEGNDVFQADHATVDADEEALEAALGGRSQLVTDEQRVHSYVPVSDTQWVAVSSVPTDEAYGVAASVGNNILLMLALNLGVLSLIGVVLGRQTVGPVTTLRDRAASMEAGDLEVDLETNRTDEIGQLFDGFDAMRTSLREQIEEAEGAREEAEQKREEATEAQREAEAAKREAEAEREEIERMTRHLERKAEEFSTTMAACADGDLTRRLDPESESDAMTDIAVAFNEMVAQLEETTADVRAFADEVAAASEQVTASAQEVQAASQQVSESIQEISDGAEDQNESLQTVDREMETLSTTTEEIAASSSEVADMASQMAETGRNGREAAKEAIDGMHEIEAESEEAVEAIRDLETKMAQVDELVELITDIARETNMLALNANIEAARGDTADGAGFDVVATQVKELAEDTRSTAEDIEDRLDRINDRTSETVADVERTATRISEHVDSVEDAATALDEIADRAENTNDGVQEISAATQQQAASTQEILAMISSATEIAESTAEESQSVAAAAEEQTSALSEVSESASSLADQASQLSETLDHFELGQRGADHRATREESDRPSVIETGLGEDGDY</sequence>
<feature type="region of interest" description="Disordered" evidence="5">
    <location>
        <begin position="474"/>
        <end position="509"/>
    </location>
</feature>
<dbReference type="PANTHER" id="PTHR32089">
    <property type="entry name" value="METHYL-ACCEPTING CHEMOTAXIS PROTEIN MCPB"/>
    <property type="match status" value="1"/>
</dbReference>
<accession>A0A1I1DY87</accession>
<evidence type="ECO:0000256" key="3">
    <source>
        <dbReference type="PROSITE-ProRule" id="PRU00284"/>
    </source>
</evidence>
<dbReference type="GO" id="GO:0016020">
    <property type="term" value="C:membrane"/>
    <property type="evidence" value="ECO:0007669"/>
    <property type="project" value="InterPro"/>
</dbReference>
<organism evidence="9 10">
    <name type="scientific">Natronobacterium haloterrestre</name>
    <name type="common">Halobiforma haloterrestris</name>
    <dbReference type="NCBI Taxonomy" id="148448"/>
    <lineage>
        <taxon>Archaea</taxon>
        <taxon>Methanobacteriati</taxon>
        <taxon>Methanobacteriota</taxon>
        <taxon>Stenosarchaea group</taxon>
        <taxon>Halobacteria</taxon>
        <taxon>Halobacteriales</taxon>
        <taxon>Natrialbaceae</taxon>
        <taxon>Natronobacterium</taxon>
    </lineage>
</organism>
<dbReference type="PANTHER" id="PTHR32089:SF112">
    <property type="entry name" value="LYSOZYME-LIKE PROTEIN-RELATED"/>
    <property type="match status" value="1"/>
</dbReference>
<dbReference type="SMART" id="SM00283">
    <property type="entry name" value="MA"/>
    <property type="match status" value="1"/>
</dbReference>
<dbReference type="SUPFAM" id="SSF158472">
    <property type="entry name" value="HAMP domain-like"/>
    <property type="match status" value="1"/>
</dbReference>
<keyword evidence="4" id="KW-0175">Coiled coil</keyword>
<keyword evidence="10" id="KW-1185">Reference proteome</keyword>
<name>A0A1I1DY87_NATHA</name>
<feature type="region of interest" description="Disordered" evidence="5">
    <location>
        <begin position="723"/>
        <end position="787"/>
    </location>
</feature>
<evidence type="ECO:0000313" key="10">
    <source>
        <dbReference type="Proteomes" id="UP000199161"/>
    </source>
</evidence>
<dbReference type="RefSeq" id="WP_089785702.1">
    <property type="nucleotide sequence ID" value="NZ_FOKW01000002.1"/>
</dbReference>
<dbReference type="Gene3D" id="1.10.287.950">
    <property type="entry name" value="Methyl-accepting chemotaxis protein"/>
    <property type="match status" value="1"/>
</dbReference>
<keyword evidence="6" id="KW-0812">Transmembrane</keyword>
<dbReference type="Gene3D" id="6.10.250.1910">
    <property type="match status" value="1"/>
</dbReference>
<keyword evidence="6" id="KW-0472">Membrane</keyword>
<feature type="domain" description="HAMP" evidence="8">
    <location>
        <begin position="398"/>
        <end position="451"/>
    </location>
</feature>
<feature type="domain" description="Methyl-accepting transducer" evidence="7">
    <location>
        <begin position="470"/>
        <end position="707"/>
    </location>
</feature>
<dbReference type="Pfam" id="PF00015">
    <property type="entry name" value="MCPsignal"/>
    <property type="match status" value="1"/>
</dbReference>
<dbReference type="SMART" id="SM00304">
    <property type="entry name" value="HAMP"/>
    <property type="match status" value="2"/>
</dbReference>
<dbReference type="EMBL" id="FOKW01000002">
    <property type="protein sequence ID" value="SFB79895.1"/>
    <property type="molecule type" value="Genomic_DNA"/>
</dbReference>
<dbReference type="Proteomes" id="UP000199161">
    <property type="component" value="Unassembled WGS sequence"/>
</dbReference>
<evidence type="ECO:0000256" key="6">
    <source>
        <dbReference type="SAM" id="Phobius"/>
    </source>
</evidence>
<feature type="coiled-coil region" evidence="4">
    <location>
        <begin position="548"/>
        <end position="575"/>
    </location>
</feature>
<dbReference type="PROSITE" id="PS50885">
    <property type="entry name" value="HAMP"/>
    <property type="match status" value="2"/>
</dbReference>
<keyword evidence="6" id="KW-1133">Transmembrane helix</keyword>